<organism evidence="1 2">
    <name type="scientific">Coleofasciculus chthonoplastes PCC 7420</name>
    <dbReference type="NCBI Taxonomy" id="118168"/>
    <lineage>
        <taxon>Bacteria</taxon>
        <taxon>Bacillati</taxon>
        <taxon>Cyanobacteriota</taxon>
        <taxon>Cyanophyceae</taxon>
        <taxon>Coleofasciculales</taxon>
        <taxon>Coleofasciculaceae</taxon>
        <taxon>Coleofasciculus</taxon>
    </lineage>
</organism>
<keyword evidence="2" id="KW-1185">Reference proteome</keyword>
<protein>
    <submittedName>
        <fullName evidence="1">Uncharacterized protein</fullName>
    </submittedName>
</protein>
<reference evidence="1 2" key="1">
    <citation type="submission" date="2008-07" db="EMBL/GenBank/DDBJ databases">
        <authorList>
            <person name="Tandeau de Marsac N."/>
            <person name="Ferriera S."/>
            <person name="Johnson J."/>
            <person name="Kravitz S."/>
            <person name="Beeson K."/>
            <person name="Sutton G."/>
            <person name="Rogers Y.-H."/>
            <person name="Friedman R."/>
            <person name="Frazier M."/>
            <person name="Venter J.C."/>
        </authorList>
    </citation>
    <scope>NUCLEOTIDE SEQUENCE [LARGE SCALE GENOMIC DNA]</scope>
    <source>
        <strain evidence="1 2">PCC 7420</strain>
    </source>
</reference>
<accession>B4VMN6</accession>
<dbReference type="STRING" id="118168.MC7420_1769"/>
<sequence>MVGISPRRLFFDILPNLSPNGRLRLGISIISLLMRRPGL</sequence>
<dbReference type="EMBL" id="DS989845">
    <property type="protein sequence ID" value="EDX76766.1"/>
    <property type="molecule type" value="Genomic_DNA"/>
</dbReference>
<name>B4VMN6_9CYAN</name>
<proteinExistence type="predicted"/>
<dbReference type="HOGENOM" id="CLU_3307923_0_0_3"/>
<dbReference type="AlphaFoldDB" id="B4VMN6"/>
<evidence type="ECO:0000313" key="1">
    <source>
        <dbReference type="EMBL" id="EDX76766.1"/>
    </source>
</evidence>
<evidence type="ECO:0000313" key="2">
    <source>
        <dbReference type="Proteomes" id="UP000003835"/>
    </source>
</evidence>
<dbReference type="Proteomes" id="UP000003835">
    <property type="component" value="Unassembled WGS sequence"/>
</dbReference>
<gene>
    <name evidence="1" type="ORF">MC7420_1769</name>
</gene>